<accession>A0A212LFR9</accession>
<dbReference type="EMBL" id="FMJD01000008">
    <property type="protein sequence ID" value="SCM76413.1"/>
    <property type="molecule type" value="Genomic_DNA"/>
</dbReference>
<protein>
    <submittedName>
        <fullName evidence="1">Uncharacterized protein</fullName>
    </submittedName>
</protein>
<gene>
    <name evidence="1" type="ORF">KL86PLE_40218</name>
</gene>
<evidence type="ECO:0000313" key="1">
    <source>
        <dbReference type="EMBL" id="SCM76413.1"/>
    </source>
</evidence>
<name>A0A212LFR9_9HYPH</name>
<proteinExistence type="predicted"/>
<dbReference type="AlphaFoldDB" id="A0A212LFR9"/>
<dbReference type="RefSeq" id="WP_288196602.1">
    <property type="nucleotide sequence ID" value="NZ_LT608334.1"/>
</dbReference>
<reference evidence="1" key="1">
    <citation type="submission" date="2016-08" db="EMBL/GenBank/DDBJ databases">
        <authorList>
            <person name="Seilhamer J.J."/>
        </authorList>
    </citation>
    <scope>NUCLEOTIDE SEQUENCE</scope>
    <source>
        <strain evidence="1">86</strain>
    </source>
</reference>
<sequence>MTAFAHRVDKADIMRAEARGSNVRYRKSQGLTPSEAILSDLCEKSFLNLWTYPNLYRKAGKELADLIVVFGNDILIFSDKSIAYPGTDDPALNWSRWFRAAIKESAEQIWKAENCIRKNPTQIFLDAKATQPLPLQLPAAADLRFYGICVVSGVSERCIELTERPSLALNLDVVDAGTAFTVGRITNQRNWVHVFDESTISRLLAALSTTKDFVAYLDAKERLLDGGLFTAADNELDILGYYLWHNREFPAQSQPFRLDPNLWDIVCMNSQFQRGMQKNRVSMFWDHLIEYLTNHYLDETLEFGNELAMSEWEILVRLMASETRFYRRVLSEQIIQRIESVRAGEQHKIGTLLPSENPLVQYVMLVGPGSSEQDHAAYREDRARELKLRCVAAKAAKPESRYFIGIALDGKKGGGSEDFVFIDTDGWDAQVLAQARKLQADLGYFMPGKMRETLTHVDEYPDA</sequence>
<organism evidence="1">
    <name type="scientific">uncultured Pleomorphomonas sp</name>
    <dbReference type="NCBI Taxonomy" id="442121"/>
    <lineage>
        <taxon>Bacteria</taxon>
        <taxon>Pseudomonadati</taxon>
        <taxon>Pseudomonadota</taxon>
        <taxon>Alphaproteobacteria</taxon>
        <taxon>Hyphomicrobiales</taxon>
        <taxon>Pleomorphomonadaceae</taxon>
        <taxon>Pleomorphomonas</taxon>
        <taxon>environmental samples</taxon>
    </lineage>
</organism>